<organism evidence="1 2">
    <name type="scientific">Pseudokineococcus lusitanus</name>
    <dbReference type="NCBI Taxonomy" id="763993"/>
    <lineage>
        <taxon>Bacteria</taxon>
        <taxon>Bacillati</taxon>
        <taxon>Actinomycetota</taxon>
        <taxon>Actinomycetes</taxon>
        <taxon>Kineosporiales</taxon>
        <taxon>Kineosporiaceae</taxon>
        <taxon>Pseudokineococcus</taxon>
    </lineage>
</organism>
<sequence length="58" mass="6062">MKQFACGDVVPGCRKTFTAPTEADILGSVGAHARDDHGLAEVPAELVEAVRGRILTLA</sequence>
<dbReference type="EMBL" id="RJKN01000001">
    <property type="protein sequence ID" value="ROP45835.1"/>
    <property type="molecule type" value="Genomic_DNA"/>
</dbReference>
<dbReference type="AlphaFoldDB" id="A0A3N1HTI8"/>
<comment type="caution">
    <text evidence="1">The sequence shown here is derived from an EMBL/GenBank/DDBJ whole genome shotgun (WGS) entry which is preliminary data.</text>
</comment>
<dbReference type="Pfam" id="PF06348">
    <property type="entry name" value="DUF1059"/>
    <property type="match status" value="1"/>
</dbReference>
<dbReference type="Proteomes" id="UP000276232">
    <property type="component" value="Unassembled WGS sequence"/>
</dbReference>
<dbReference type="RefSeq" id="WP_123378527.1">
    <property type="nucleotide sequence ID" value="NZ_RJKN01000001.1"/>
</dbReference>
<gene>
    <name evidence="1" type="ORF">EDC03_0444</name>
</gene>
<dbReference type="InParanoid" id="A0A3N1HTI8"/>
<protein>
    <submittedName>
        <fullName evidence="1">Putative small metal-binding protein</fullName>
    </submittedName>
</protein>
<keyword evidence="2" id="KW-1185">Reference proteome</keyword>
<dbReference type="OrthoDB" id="3213531at2"/>
<proteinExistence type="predicted"/>
<reference evidence="1 2" key="1">
    <citation type="journal article" date="2015" name="Stand. Genomic Sci.">
        <title>Genomic Encyclopedia of Bacterial and Archaeal Type Strains, Phase III: the genomes of soil and plant-associated and newly described type strains.</title>
        <authorList>
            <person name="Whitman W.B."/>
            <person name="Woyke T."/>
            <person name="Klenk H.P."/>
            <person name="Zhou Y."/>
            <person name="Lilburn T.G."/>
            <person name="Beck B.J."/>
            <person name="De Vos P."/>
            <person name="Vandamme P."/>
            <person name="Eisen J.A."/>
            <person name="Garrity G."/>
            <person name="Hugenholtz P."/>
            <person name="Kyrpides N.C."/>
        </authorList>
    </citation>
    <scope>NUCLEOTIDE SEQUENCE [LARGE SCALE GENOMIC DNA]</scope>
    <source>
        <strain evidence="1 2">CECT 7306</strain>
    </source>
</reference>
<dbReference type="InterPro" id="IPR009409">
    <property type="entry name" value="DUF1059"/>
</dbReference>
<evidence type="ECO:0000313" key="2">
    <source>
        <dbReference type="Proteomes" id="UP000276232"/>
    </source>
</evidence>
<evidence type="ECO:0000313" key="1">
    <source>
        <dbReference type="EMBL" id="ROP45835.1"/>
    </source>
</evidence>
<accession>A0A3N1HTI8</accession>
<name>A0A3N1HTI8_9ACTN</name>